<evidence type="ECO:0000313" key="7">
    <source>
        <dbReference type="EMBL" id="THU43859.1"/>
    </source>
</evidence>
<reference evidence="7 8" key="1">
    <citation type="journal article" date="2019" name="Nat. Plants">
        <title>Genome sequencing of Musa balbisiana reveals subgenome evolution and function divergence in polyploid bananas.</title>
        <authorList>
            <person name="Yao X."/>
        </authorList>
    </citation>
    <scope>NUCLEOTIDE SEQUENCE [LARGE SCALE GENOMIC DNA]</scope>
    <source>
        <strain evidence="8">cv. DH-PKW</strain>
        <tissue evidence="7">Leaves</tissue>
    </source>
</reference>
<name>A0A4S8I8B4_MUSBA</name>
<evidence type="ECO:0000256" key="5">
    <source>
        <dbReference type="SAM" id="MobiDB-lite"/>
    </source>
</evidence>
<evidence type="ECO:0000259" key="6">
    <source>
        <dbReference type="PROSITE" id="PS51005"/>
    </source>
</evidence>
<organism evidence="7 8">
    <name type="scientific">Musa balbisiana</name>
    <name type="common">Banana</name>
    <dbReference type="NCBI Taxonomy" id="52838"/>
    <lineage>
        <taxon>Eukaryota</taxon>
        <taxon>Viridiplantae</taxon>
        <taxon>Streptophyta</taxon>
        <taxon>Embryophyta</taxon>
        <taxon>Tracheophyta</taxon>
        <taxon>Spermatophyta</taxon>
        <taxon>Magnoliopsida</taxon>
        <taxon>Liliopsida</taxon>
        <taxon>Zingiberales</taxon>
        <taxon>Musaceae</taxon>
        <taxon>Musa</taxon>
    </lineage>
</organism>
<dbReference type="GO" id="GO:0006355">
    <property type="term" value="P:regulation of DNA-templated transcription"/>
    <property type="evidence" value="ECO:0007669"/>
    <property type="project" value="InterPro"/>
</dbReference>
<dbReference type="Pfam" id="PF02365">
    <property type="entry name" value="NAM"/>
    <property type="match status" value="1"/>
</dbReference>
<feature type="compositionally biased region" description="Polar residues" evidence="5">
    <location>
        <begin position="321"/>
        <end position="338"/>
    </location>
</feature>
<dbReference type="InterPro" id="IPR036093">
    <property type="entry name" value="NAC_dom_sf"/>
</dbReference>
<dbReference type="AlphaFoldDB" id="A0A4S8I8B4"/>
<proteinExistence type="predicted"/>
<evidence type="ECO:0000256" key="4">
    <source>
        <dbReference type="ARBA" id="ARBA00023242"/>
    </source>
</evidence>
<dbReference type="SUPFAM" id="SSF101941">
    <property type="entry name" value="NAC domain"/>
    <property type="match status" value="1"/>
</dbReference>
<dbReference type="EMBL" id="PYDT01000011">
    <property type="protein sequence ID" value="THU43859.1"/>
    <property type="molecule type" value="Genomic_DNA"/>
</dbReference>
<dbReference type="GO" id="GO:0003677">
    <property type="term" value="F:DNA binding"/>
    <property type="evidence" value="ECO:0007669"/>
    <property type="project" value="UniProtKB-KW"/>
</dbReference>
<dbReference type="Gene3D" id="2.170.150.80">
    <property type="entry name" value="NAC domain"/>
    <property type="match status" value="1"/>
</dbReference>
<dbReference type="PANTHER" id="PTHR31719">
    <property type="entry name" value="NAC TRANSCRIPTION FACTOR 56"/>
    <property type="match status" value="1"/>
</dbReference>
<evidence type="ECO:0000256" key="3">
    <source>
        <dbReference type="ARBA" id="ARBA00023163"/>
    </source>
</evidence>
<dbReference type="PANTHER" id="PTHR31719:SF43">
    <property type="entry name" value="NAC TRANSCRIPTION FACTOR 56"/>
    <property type="match status" value="1"/>
</dbReference>
<feature type="region of interest" description="Disordered" evidence="5">
    <location>
        <begin position="299"/>
        <end position="338"/>
    </location>
</feature>
<comment type="caution">
    <text evidence="7">The sequence shown here is derived from an EMBL/GenBank/DDBJ whole genome shotgun (WGS) entry which is preliminary data.</text>
</comment>
<accession>A0A4S8I8B4</accession>
<gene>
    <name evidence="7" type="ORF">C4D60_Mb02t01250</name>
</gene>
<keyword evidence="3" id="KW-0804">Transcription</keyword>
<keyword evidence="4" id="KW-0539">Nucleus</keyword>
<dbReference type="InterPro" id="IPR003441">
    <property type="entry name" value="NAC-dom"/>
</dbReference>
<keyword evidence="1" id="KW-0805">Transcription regulation</keyword>
<keyword evidence="2" id="KW-0238">DNA-binding</keyword>
<dbReference type="PROSITE" id="PS51005">
    <property type="entry name" value="NAC"/>
    <property type="match status" value="1"/>
</dbReference>
<feature type="region of interest" description="Disordered" evidence="5">
    <location>
        <begin position="366"/>
        <end position="400"/>
    </location>
</feature>
<dbReference type="Proteomes" id="UP000317650">
    <property type="component" value="Chromosome 2"/>
</dbReference>
<sequence>MLMAEAIYEEPSIGYKFTPTDRILIVEYLHKKANDASVPLDLIPEADVYAREPWWLSYEFEYAAEKGEFYYFTRMKRSNASNGRLSRIVGEFGHWRASIERKSVTDEEGRVIGTRMGFKFFVDVIDRQSNKKRTTGTKWVMYEYRLSGHLAHTRGDKEVILCHFKPSGRGIFSIGRQPTHQYELSSGWQSEEAYAGTTHGVNPSSDTMIKAEVVGGFAAASLAATPLGQQAGYEHDPTPVQQSLLPLSAAVPPYARYEFDDFLESIVDNTSKPNVPGPVMQTATAACYDRRRPLSSAQGWLAQNPLVEGNSTPYHEDSPRKNLTSSSNSGWTLQQSGQSQFSWVEDRRHCFRSRRIAEWSQVHFTNPSETSYNHGQPVLTRSSNKQGSPEPTVFNDDSGT</sequence>
<keyword evidence="8" id="KW-1185">Reference proteome</keyword>
<protein>
    <recommendedName>
        <fullName evidence="6">NAC domain-containing protein</fullName>
    </recommendedName>
</protein>
<feature type="domain" description="NAC" evidence="6">
    <location>
        <begin position="11"/>
        <end position="167"/>
    </location>
</feature>
<evidence type="ECO:0000313" key="8">
    <source>
        <dbReference type="Proteomes" id="UP000317650"/>
    </source>
</evidence>
<evidence type="ECO:0000256" key="1">
    <source>
        <dbReference type="ARBA" id="ARBA00023015"/>
    </source>
</evidence>
<evidence type="ECO:0000256" key="2">
    <source>
        <dbReference type="ARBA" id="ARBA00023125"/>
    </source>
</evidence>